<gene>
    <name evidence="3" type="ordered locus">Corgl_1459</name>
</gene>
<evidence type="ECO:0000259" key="2">
    <source>
        <dbReference type="SMART" id="SM00899"/>
    </source>
</evidence>
<dbReference type="InterPro" id="IPR053184">
    <property type="entry name" value="FeoA-like"/>
</dbReference>
<dbReference type="Proteomes" id="UP000006851">
    <property type="component" value="Chromosome"/>
</dbReference>
<name>F2N8V9_CORGP</name>
<accession>F2N8V9</accession>
<dbReference type="SMART" id="SM00899">
    <property type="entry name" value="FeoA"/>
    <property type="match status" value="1"/>
</dbReference>
<reference evidence="4" key="1">
    <citation type="journal article" date="2013" name="Stand. Genomic Sci.">
        <title>Complete genome sequence of Coriobacterium glomerans type strain (PW2(T)) from the midgut of Pyrrhocoris apterus L. (red soldier bug).</title>
        <authorList>
            <person name="Stackebrandt E."/>
            <person name="Zeytun A."/>
            <person name="Lapidus A."/>
            <person name="Nolan M."/>
            <person name="Lucas S."/>
            <person name="Hammon N."/>
            <person name="Deshpande S."/>
            <person name="Cheng J.F."/>
            <person name="Tapia R."/>
            <person name="Goodwin L.A."/>
            <person name="Pitluck S."/>
            <person name="Liolios K."/>
            <person name="Pagani I."/>
            <person name="Ivanova N."/>
            <person name="Mavromatis K."/>
            <person name="Mikhailova N."/>
            <person name="Huntemann M."/>
            <person name="Pati A."/>
            <person name="Chen A."/>
            <person name="Palaniappan K."/>
            <person name="Chang Y.J."/>
            <person name="Land M."/>
            <person name="Hauser L."/>
            <person name="Rohde M."/>
            <person name="Pukall R."/>
            <person name="Goker M."/>
            <person name="Detter J.C."/>
            <person name="Woyke T."/>
            <person name="Bristow J."/>
            <person name="Eisen J.A."/>
            <person name="Markowitz V."/>
            <person name="Hugenholtz P."/>
            <person name="Kyrpides N.C."/>
            <person name="Klenk H.P."/>
        </authorList>
    </citation>
    <scope>NUCLEOTIDE SEQUENCE</scope>
    <source>
        <strain evidence="4">ATCC 49209 / DSM 20642 / JCM 10262 / PW2</strain>
    </source>
</reference>
<dbReference type="InterPro" id="IPR007167">
    <property type="entry name" value="Fe-transptr_FeoA-like"/>
</dbReference>
<dbReference type="InterPro" id="IPR008988">
    <property type="entry name" value="Transcriptional_repressor_C"/>
</dbReference>
<keyword evidence="1" id="KW-0408">Iron</keyword>
<dbReference type="EMBL" id="CP002628">
    <property type="protein sequence ID" value="AEB07559.1"/>
    <property type="molecule type" value="Genomic_DNA"/>
</dbReference>
<dbReference type="Gene3D" id="2.30.30.90">
    <property type="match status" value="1"/>
</dbReference>
<evidence type="ECO:0000313" key="3">
    <source>
        <dbReference type="EMBL" id="AEB07559.1"/>
    </source>
</evidence>
<protein>
    <submittedName>
        <fullName evidence="3">FeoA family protein</fullName>
    </submittedName>
</protein>
<feature type="domain" description="Ferrous iron transporter FeoA-like" evidence="2">
    <location>
        <begin position="15"/>
        <end position="84"/>
    </location>
</feature>
<keyword evidence="4" id="KW-1185">Reference proteome</keyword>
<dbReference type="InterPro" id="IPR038157">
    <property type="entry name" value="FeoA_core_dom"/>
</dbReference>
<evidence type="ECO:0000313" key="4">
    <source>
        <dbReference type="Proteomes" id="UP000006851"/>
    </source>
</evidence>
<dbReference type="Pfam" id="PF04023">
    <property type="entry name" value="FeoA"/>
    <property type="match status" value="1"/>
</dbReference>
<dbReference type="PANTHER" id="PTHR43151">
    <property type="entry name" value="FEOA FAMILY PROTEIN"/>
    <property type="match status" value="1"/>
</dbReference>
<dbReference type="KEGG" id="cgo:Corgl_1459"/>
<dbReference type="SUPFAM" id="SSF50037">
    <property type="entry name" value="C-terminal domain of transcriptional repressors"/>
    <property type="match status" value="1"/>
</dbReference>
<dbReference type="AlphaFoldDB" id="F2N8V9"/>
<evidence type="ECO:0000256" key="1">
    <source>
        <dbReference type="ARBA" id="ARBA00023004"/>
    </source>
</evidence>
<dbReference type="GO" id="GO:0046914">
    <property type="term" value="F:transition metal ion binding"/>
    <property type="evidence" value="ECO:0007669"/>
    <property type="project" value="InterPro"/>
</dbReference>
<proteinExistence type="predicted"/>
<dbReference type="eggNOG" id="COG1918">
    <property type="taxonomic scope" value="Bacteria"/>
</dbReference>
<organism evidence="3 4">
    <name type="scientific">Coriobacterium glomerans (strain ATCC 49209 / DSM 20642 / JCM 10262 / PW2)</name>
    <dbReference type="NCBI Taxonomy" id="700015"/>
    <lineage>
        <taxon>Bacteria</taxon>
        <taxon>Bacillati</taxon>
        <taxon>Actinomycetota</taxon>
        <taxon>Coriobacteriia</taxon>
        <taxon>Coriobacteriales</taxon>
        <taxon>Coriobacteriaceae</taxon>
        <taxon>Coriobacterium</taxon>
    </lineage>
</organism>
<dbReference type="HOGENOM" id="CLU_150646_6_0_11"/>
<dbReference type="STRING" id="700015.Corgl_1459"/>
<dbReference type="PANTHER" id="PTHR43151:SF1">
    <property type="entry name" value="SSR2333 PROTEIN"/>
    <property type="match status" value="1"/>
</dbReference>
<sequence length="84" mass="8955">MLGYQAHTETRRPSMPLSLVRSGETVAVSSVRGDEGIRRHLKSLGFVSGSQVHVVTAGGSNIIVNVKGTRLGLDSRVAQHVMTT</sequence>